<feature type="active site" evidence="5">
    <location>
        <position position="260"/>
    </location>
</feature>
<name>A0A317EFD1_9PROT</name>
<keyword evidence="3" id="KW-0520">NAD</keyword>
<reference evidence="10" key="1">
    <citation type="submission" date="2018-05" db="EMBL/GenBank/DDBJ databases">
        <title>Zavarzinia sp. HR-AS.</title>
        <authorList>
            <person name="Lee Y."/>
            <person name="Jeon C.O."/>
        </authorList>
    </citation>
    <scope>NUCLEOTIDE SEQUENCE [LARGE SCALE GENOMIC DNA]</scope>
    <source>
        <strain evidence="10">DSM 1231</strain>
    </source>
</reference>
<dbReference type="CDD" id="cd07133">
    <property type="entry name" value="ALDH_CALDH_CalB"/>
    <property type="match status" value="1"/>
</dbReference>
<evidence type="ECO:0000313" key="10">
    <source>
        <dbReference type="Proteomes" id="UP000246077"/>
    </source>
</evidence>
<dbReference type="Pfam" id="PF00171">
    <property type="entry name" value="Aldedh"/>
    <property type="match status" value="1"/>
</dbReference>
<dbReference type="FunFam" id="3.40.605.10:FF:000004">
    <property type="entry name" value="Aldehyde dehydrogenase"/>
    <property type="match status" value="1"/>
</dbReference>
<organism evidence="9 10">
    <name type="scientific">Zavarzinia compransoris</name>
    <dbReference type="NCBI Taxonomy" id="1264899"/>
    <lineage>
        <taxon>Bacteria</taxon>
        <taxon>Pseudomonadati</taxon>
        <taxon>Pseudomonadota</taxon>
        <taxon>Alphaproteobacteria</taxon>
        <taxon>Rhodospirillales</taxon>
        <taxon>Zavarziniaceae</taxon>
        <taxon>Zavarzinia</taxon>
    </lineage>
</organism>
<dbReference type="GO" id="GO:0006081">
    <property type="term" value="P:aldehyde metabolic process"/>
    <property type="evidence" value="ECO:0007669"/>
    <property type="project" value="InterPro"/>
</dbReference>
<dbReference type="InterPro" id="IPR016162">
    <property type="entry name" value="Ald_DH_N"/>
</dbReference>
<keyword evidence="10" id="KW-1185">Reference proteome</keyword>
<evidence type="ECO:0000256" key="2">
    <source>
        <dbReference type="ARBA" id="ARBA00023002"/>
    </source>
</evidence>
<dbReference type="RefSeq" id="WP_109919916.1">
    <property type="nucleotide sequence ID" value="NZ_QGLF01000001.1"/>
</dbReference>
<feature type="active site" evidence="5 6">
    <location>
        <position position="226"/>
    </location>
</feature>
<evidence type="ECO:0000256" key="3">
    <source>
        <dbReference type="ARBA" id="ARBA00023027"/>
    </source>
</evidence>
<dbReference type="InterPro" id="IPR016161">
    <property type="entry name" value="Ald_DH/histidinol_DH"/>
</dbReference>
<dbReference type="AlphaFoldDB" id="A0A317EFD1"/>
<dbReference type="InterPro" id="IPR029510">
    <property type="entry name" value="Ald_DH_CS_GLU"/>
</dbReference>
<dbReference type="InterPro" id="IPR016163">
    <property type="entry name" value="Ald_DH_C"/>
</dbReference>
<accession>A0A317EFD1</accession>
<evidence type="ECO:0000256" key="7">
    <source>
        <dbReference type="RuleBase" id="RU003345"/>
    </source>
</evidence>
<dbReference type="InterPro" id="IPR015590">
    <property type="entry name" value="Aldehyde_DH_dom"/>
</dbReference>
<dbReference type="Proteomes" id="UP000246077">
    <property type="component" value="Unassembled WGS sequence"/>
</dbReference>
<dbReference type="PIRSF" id="PIRSF036492">
    <property type="entry name" value="ALDH"/>
    <property type="match status" value="1"/>
</dbReference>
<dbReference type="Gene3D" id="3.40.309.10">
    <property type="entry name" value="Aldehyde Dehydrogenase, Chain A, domain 2"/>
    <property type="match status" value="1"/>
</dbReference>
<comment type="similarity">
    <text evidence="1 4 7">Belongs to the aldehyde dehydrogenase family.</text>
</comment>
<evidence type="ECO:0000256" key="6">
    <source>
        <dbReference type="PROSITE-ProRule" id="PRU10007"/>
    </source>
</evidence>
<dbReference type="PANTHER" id="PTHR43570:SF20">
    <property type="entry name" value="ALDEHYDE DEHYDROGENASE ALDX-RELATED"/>
    <property type="match status" value="1"/>
</dbReference>
<dbReference type="EMBL" id="QGLF01000001">
    <property type="protein sequence ID" value="PWR23885.1"/>
    <property type="molecule type" value="Genomic_DNA"/>
</dbReference>
<evidence type="ECO:0000256" key="5">
    <source>
        <dbReference type="PIRSR" id="PIRSR036492-1"/>
    </source>
</evidence>
<dbReference type="InterPro" id="IPR016160">
    <property type="entry name" value="Ald_DH_CS_CYS"/>
</dbReference>
<dbReference type="PROSITE" id="PS00687">
    <property type="entry name" value="ALDEHYDE_DEHYDR_GLU"/>
    <property type="match status" value="1"/>
</dbReference>
<evidence type="ECO:0000313" key="9">
    <source>
        <dbReference type="EMBL" id="PWR23885.1"/>
    </source>
</evidence>
<evidence type="ECO:0000256" key="1">
    <source>
        <dbReference type="ARBA" id="ARBA00009986"/>
    </source>
</evidence>
<protein>
    <recommendedName>
        <fullName evidence="4">Aldehyde dehydrogenase</fullName>
    </recommendedName>
</protein>
<keyword evidence="2 4" id="KW-0560">Oxidoreductase</keyword>
<evidence type="ECO:0000259" key="8">
    <source>
        <dbReference type="Pfam" id="PF00171"/>
    </source>
</evidence>
<proteinExistence type="inferred from homology"/>
<gene>
    <name evidence="9" type="ORF">DKG75_04860</name>
</gene>
<dbReference type="Gene3D" id="3.40.605.10">
    <property type="entry name" value="Aldehyde Dehydrogenase, Chain A, domain 1"/>
    <property type="match status" value="1"/>
</dbReference>
<sequence>MSLAEQRFEPAGSSPAATIRDTLDRMRRDFIKAGPPPLALRRDRLARLKKALMDNKDAFLDAVSADFGHRSRHETLLTDFVVTAEGIKHMTKHVAQWMRPEKRPVSINYFPASNRILFQPLGVVGVISPWNYPIQLAFGPIAAAFAAGNRVMLKPSEFTPRTSELMAKALRAEFSELEITVFTGGPEVGEAFSRQPYDHLFFTGATSIGRHVMRAAAENLVPVTLELGGKSPTIVDRNARLDAAVGSIVQGKFLNAGQTCVAPDYVFVPDDKRDQFVDLVQKQVAKAYPTLKDNDDYTSVVNQRHFDRLKGLIADAEAKGAKVIQVNPAQESFEQQPAHKIPPTLILDATDDMKVMQDEIFGPLLPIKTYRQVDEAIDYVNEHPRPLALYVFSDDRAVQDKVLTRTTSGGAAINETVMHVAQEDLPFGGVGPSGMGSYHGREGFLTFSHRKAVMHQSKYNLLSMMRPPFGKTIDRLLGFMLK</sequence>
<dbReference type="GO" id="GO:0005737">
    <property type="term" value="C:cytoplasm"/>
    <property type="evidence" value="ECO:0007669"/>
    <property type="project" value="TreeGrafter"/>
</dbReference>
<dbReference type="PANTHER" id="PTHR43570">
    <property type="entry name" value="ALDEHYDE DEHYDROGENASE"/>
    <property type="match status" value="1"/>
</dbReference>
<dbReference type="SUPFAM" id="SSF53720">
    <property type="entry name" value="ALDH-like"/>
    <property type="match status" value="1"/>
</dbReference>
<feature type="domain" description="Aldehyde dehydrogenase" evidence="8">
    <location>
        <begin position="19"/>
        <end position="453"/>
    </location>
</feature>
<dbReference type="FunFam" id="3.40.309.10:FF:000003">
    <property type="entry name" value="Aldehyde dehydrogenase"/>
    <property type="match status" value="1"/>
</dbReference>
<dbReference type="InterPro" id="IPR012394">
    <property type="entry name" value="Aldehyde_DH_NAD(P)"/>
</dbReference>
<comment type="caution">
    <text evidence="9">The sequence shown here is derived from an EMBL/GenBank/DDBJ whole genome shotgun (WGS) entry which is preliminary data.</text>
</comment>
<dbReference type="OrthoDB" id="9812625at2"/>
<evidence type="ECO:0000256" key="4">
    <source>
        <dbReference type="PIRNR" id="PIRNR036492"/>
    </source>
</evidence>
<dbReference type="PROSITE" id="PS00070">
    <property type="entry name" value="ALDEHYDE_DEHYDR_CYS"/>
    <property type="match status" value="1"/>
</dbReference>
<dbReference type="GO" id="GO:0004029">
    <property type="term" value="F:aldehyde dehydrogenase (NAD+) activity"/>
    <property type="evidence" value="ECO:0007669"/>
    <property type="project" value="TreeGrafter"/>
</dbReference>